<evidence type="ECO:0000256" key="1">
    <source>
        <dbReference type="SAM" id="MobiDB-lite"/>
    </source>
</evidence>
<protein>
    <submittedName>
        <fullName evidence="2">Uncharacterized protein</fullName>
    </submittedName>
</protein>
<feature type="compositionally biased region" description="Polar residues" evidence="1">
    <location>
        <begin position="15"/>
        <end position="25"/>
    </location>
</feature>
<evidence type="ECO:0000313" key="2">
    <source>
        <dbReference type="EMBL" id="KAH3687598.1"/>
    </source>
</evidence>
<name>A0A9P8QBN6_WICPI</name>
<feature type="region of interest" description="Disordered" evidence="1">
    <location>
        <begin position="1"/>
        <end position="43"/>
    </location>
</feature>
<dbReference type="AlphaFoldDB" id="A0A9P8QBN6"/>
<gene>
    <name evidence="2" type="ORF">WICPIJ_001408</name>
</gene>
<proteinExistence type="predicted"/>
<comment type="caution">
    <text evidence="2">The sequence shown here is derived from an EMBL/GenBank/DDBJ whole genome shotgun (WGS) entry which is preliminary data.</text>
</comment>
<evidence type="ECO:0000313" key="3">
    <source>
        <dbReference type="Proteomes" id="UP000774326"/>
    </source>
</evidence>
<feature type="compositionally biased region" description="Polar residues" evidence="1">
    <location>
        <begin position="64"/>
        <end position="82"/>
    </location>
</feature>
<keyword evidence="3" id="KW-1185">Reference proteome</keyword>
<sequence length="125" mass="14385">MQKRTHRDTEDLESSQHIPHSSTSDQTKRHQQVPIPKPVENKPIVSYYTSQPHTAYYTKPVPVQRTTPQNVPNTDISSSMPSLLTHHGREQAQELLKSYENAPVYVRQMVNRELERMGLLGPSRN</sequence>
<reference evidence="2" key="1">
    <citation type="journal article" date="2021" name="Open Biol.">
        <title>Shared evolutionary footprints suggest mitochondrial oxidative damage underlies multiple complex I losses in fungi.</title>
        <authorList>
            <person name="Schikora-Tamarit M.A."/>
            <person name="Marcet-Houben M."/>
            <person name="Nosek J."/>
            <person name="Gabaldon T."/>
        </authorList>
    </citation>
    <scope>NUCLEOTIDE SEQUENCE</scope>
    <source>
        <strain evidence="2">CBS2887</strain>
    </source>
</reference>
<feature type="region of interest" description="Disordered" evidence="1">
    <location>
        <begin position="62"/>
        <end position="82"/>
    </location>
</feature>
<dbReference type="EMBL" id="JAEUBG010000721">
    <property type="protein sequence ID" value="KAH3687598.1"/>
    <property type="molecule type" value="Genomic_DNA"/>
</dbReference>
<accession>A0A9P8QBN6</accession>
<dbReference type="Proteomes" id="UP000774326">
    <property type="component" value="Unassembled WGS sequence"/>
</dbReference>
<reference evidence="2" key="2">
    <citation type="submission" date="2021-01" db="EMBL/GenBank/DDBJ databases">
        <authorList>
            <person name="Schikora-Tamarit M.A."/>
        </authorList>
    </citation>
    <scope>NUCLEOTIDE SEQUENCE</scope>
    <source>
        <strain evidence="2">CBS2887</strain>
    </source>
</reference>
<organism evidence="2 3">
    <name type="scientific">Wickerhamomyces pijperi</name>
    <name type="common">Yeast</name>
    <name type="synonym">Pichia pijperi</name>
    <dbReference type="NCBI Taxonomy" id="599730"/>
    <lineage>
        <taxon>Eukaryota</taxon>
        <taxon>Fungi</taxon>
        <taxon>Dikarya</taxon>
        <taxon>Ascomycota</taxon>
        <taxon>Saccharomycotina</taxon>
        <taxon>Saccharomycetes</taxon>
        <taxon>Phaffomycetales</taxon>
        <taxon>Wickerhamomycetaceae</taxon>
        <taxon>Wickerhamomyces</taxon>
    </lineage>
</organism>